<accession>A0ABR2JB44</accession>
<evidence type="ECO:0000313" key="3">
    <source>
        <dbReference type="Proteomes" id="UP001390339"/>
    </source>
</evidence>
<gene>
    <name evidence="2" type="ORF">PGQ11_005525</name>
</gene>
<evidence type="ECO:0000256" key="1">
    <source>
        <dbReference type="SAM" id="MobiDB-lite"/>
    </source>
</evidence>
<feature type="region of interest" description="Disordered" evidence="1">
    <location>
        <begin position="1"/>
        <end position="48"/>
    </location>
</feature>
<organism evidence="2 3">
    <name type="scientific">Apiospora arundinis</name>
    <dbReference type="NCBI Taxonomy" id="335852"/>
    <lineage>
        <taxon>Eukaryota</taxon>
        <taxon>Fungi</taxon>
        <taxon>Dikarya</taxon>
        <taxon>Ascomycota</taxon>
        <taxon>Pezizomycotina</taxon>
        <taxon>Sordariomycetes</taxon>
        <taxon>Xylariomycetidae</taxon>
        <taxon>Amphisphaeriales</taxon>
        <taxon>Apiosporaceae</taxon>
        <taxon>Apiospora</taxon>
    </lineage>
</organism>
<proteinExistence type="predicted"/>
<keyword evidence="3" id="KW-1185">Reference proteome</keyword>
<protein>
    <submittedName>
        <fullName evidence="2">Uncharacterized protein</fullName>
    </submittedName>
</protein>
<dbReference type="Proteomes" id="UP001390339">
    <property type="component" value="Unassembled WGS sequence"/>
</dbReference>
<sequence length="370" mass="41967">MPPKKHTRAESDANEASTSSEKRQKTNEASETAPEGEKSGEENLDPNLGKELFGYYCIARPRFDFENEANEEGADEEDAEERYLAQRDKNLLGKPIAEHPEHKWVAFWQTWKLFVNWHEGAQWCDADAFGMYVYNDFQGYGLQEVVERMLVAFDDQFKKKEHDEETINHMWAVAAAAVHWLTTEELGPWIGCDDGERIKDTMECIGAMFLSALNELDRAGDLKPDSRIQDLALVMAWYLEWSKDLPDYGFDGDELNWRPQILAYARKAGIDLATPSSGLFGAAQLVSTLDEEADDDDGVAPLAGEAKPDRWNWKKTYAALKKQAAPHFGGRKYDITQWSRKERAKHAFNKKDPLADIPEKEIKAGNIGLA</sequence>
<evidence type="ECO:0000313" key="2">
    <source>
        <dbReference type="EMBL" id="KAK8875011.1"/>
    </source>
</evidence>
<reference evidence="2 3" key="1">
    <citation type="journal article" date="2024" name="IMA Fungus">
        <title>Apiospora arundinis, a panoply of carbohydrate-active enzymes and secondary metabolites.</title>
        <authorList>
            <person name="Sorensen T."/>
            <person name="Petersen C."/>
            <person name="Muurmann A.T."/>
            <person name="Christiansen J.V."/>
            <person name="Brundto M.L."/>
            <person name="Overgaard C.K."/>
            <person name="Boysen A.T."/>
            <person name="Wollenberg R.D."/>
            <person name="Larsen T.O."/>
            <person name="Sorensen J.L."/>
            <person name="Nielsen K.L."/>
            <person name="Sondergaard T.E."/>
        </authorList>
    </citation>
    <scope>NUCLEOTIDE SEQUENCE [LARGE SCALE GENOMIC DNA]</scope>
    <source>
        <strain evidence="2 3">AAU 773</strain>
    </source>
</reference>
<dbReference type="EMBL" id="JAPCWZ010000003">
    <property type="protein sequence ID" value="KAK8875011.1"/>
    <property type="molecule type" value="Genomic_DNA"/>
</dbReference>
<name>A0ABR2JB44_9PEZI</name>
<comment type="caution">
    <text evidence="2">The sequence shown here is derived from an EMBL/GenBank/DDBJ whole genome shotgun (WGS) entry which is preliminary data.</text>
</comment>